<dbReference type="EMBL" id="PDJC01000001">
    <property type="protein sequence ID" value="PFG16657.1"/>
    <property type="molecule type" value="Genomic_DNA"/>
</dbReference>
<dbReference type="PANTHER" id="PTHR28055">
    <property type="entry name" value="ALTERED INHERITANCE OF MITOCHONDRIA PROTEIN 41, MITOCHONDRIAL"/>
    <property type="match status" value="1"/>
</dbReference>
<dbReference type="OrthoDB" id="5244551at2"/>
<protein>
    <recommendedName>
        <fullName evidence="3">GatB/YqeY domain-containing protein</fullName>
    </recommendedName>
</protein>
<dbReference type="RefSeq" id="WP_098460171.1">
    <property type="nucleotide sequence ID" value="NZ_PDJC01000001.1"/>
</dbReference>
<proteinExistence type="predicted"/>
<keyword evidence="2" id="KW-1185">Reference proteome</keyword>
<dbReference type="GO" id="GO:0016884">
    <property type="term" value="F:carbon-nitrogen ligase activity, with glutamine as amido-N-donor"/>
    <property type="evidence" value="ECO:0007669"/>
    <property type="project" value="InterPro"/>
</dbReference>
<organism evidence="1 2">
    <name type="scientific">Propionicimonas paludicola</name>
    <dbReference type="NCBI Taxonomy" id="185243"/>
    <lineage>
        <taxon>Bacteria</taxon>
        <taxon>Bacillati</taxon>
        <taxon>Actinomycetota</taxon>
        <taxon>Actinomycetes</taxon>
        <taxon>Propionibacteriales</taxon>
        <taxon>Nocardioidaceae</taxon>
        <taxon>Propionicimonas</taxon>
    </lineage>
</organism>
<accession>A0A2A9CQB4</accession>
<dbReference type="Gene3D" id="1.10.1510.10">
    <property type="entry name" value="Uncharacterised protein YqeY/AIM41 PF09424, N-terminal domain"/>
    <property type="match status" value="1"/>
</dbReference>
<dbReference type="PANTHER" id="PTHR28055:SF1">
    <property type="entry name" value="ALTERED INHERITANCE OF MITOCHONDRIA PROTEIN 41, MITOCHONDRIAL"/>
    <property type="match status" value="1"/>
</dbReference>
<dbReference type="AlphaFoldDB" id="A0A2A9CQB4"/>
<evidence type="ECO:0000313" key="2">
    <source>
        <dbReference type="Proteomes" id="UP000226079"/>
    </source>
</evidence>
<dbReference type="Proteomes" id="UP000226079">
    <property type="component" value="Unassembled WGS sequence"/>
</dbReference>
<dbReference type="InterPro" id="IPR023168">
    <property type="entry name" value="GatB_Yqey_C_2"/>
</dbReference>
<dbReference type="Pfam" id="PF09424">
    <property type="entry name" value="YqeY"/>
    <property type="match status" value="1"/>
</dbReference>
<evidence type="ECO:0000313" key="1">
    <source>
        <dbReference type="EMBL" id="PFG16657.1"/>
    </source>
</evidence>
<dbReference type="InterPro" id="IPR042184">
    <property type="entry name" value="YqeY/Aim41_N"/>
</dbReference>
<gene>
    <name evidence="1" type="ORF">ATK74_1208</name>
</gene>
<sequence>MSELADRLQADLVAAMKEHDELTRSTLRMAIASIKNEQVAGKQARQLEQAEVLTLLNREVAKRRDSAEAYTAGNRPELAERELAEIEVLQRYLPAALTDEELDELVAAEVAAAATQLGEKPSMKQMGLVIKAVNAKVAGRAEGAKVAAKVKAALG</sequence>
<evidence type="ECO:0008006" key="3">
    <source>
        <dbReference type="Google" id="ProtNLM"/>
    </source>
</evidence>
<reference evidence="1 2" key="1">
    <citation type="submission" date="2017-10" db="EMBL/GenBank/DDBJ databases">
        <title>Sequencing the genomes of 1000 actinobacteria strains.</title>
        <authorList>
            <person name="Klenk H.-P."/>
        </authorList>
    </citation>
    <scope>NUCLEOTIDE SEQUENCE [LARGE SCALE GENOMIC DNA]</scope>
    <source>
        <strain evidence="1 2">DSM 15597</strain>
    </source>
</reference>
<name>A0A2A9CQB4_9ACTN</name>
<comment type="caution">
    <text evidence="1">The sequence shown here is derived from an EMBL/GenBank/DDBJ whole genome shotgun (WGS) entry which is preliminary data.</text>
</comment>
<dbReference type="Gene3D" id="1.10.10.410">
    <property type="match status" value="1"/>
</dbReference>
<dbReference type="SUPFAM" id="SSF89095">
    <property type="entry name" value="GatB/YqeY motif"/>
    <property type="match status" value="1"/>
</dbReference>
<dbReference type="InterPro" id="IPR019004">
    <property type="entry name" value="YqeY/Aim41"/>
</dbReference>
<dbReference type="InterPro" id="IPR003789">
    <property type="entry name" value="Asn/Gln_tRNA_amidoTrase-B-like"/>
</dbReference>